<organism evidence="1 2">
    <name type="scientific">Acinetobacter indicus</name>
    <dbReference type="NCBI Taxonomy" id="756892"/>
    <lineage>
        <taxon>Bacteria</taxon>
        <taxon>Pseudomonadati</taxon>
        <taxon>Pseudomonadota</taxon>
        <taxon>Gammaproteobacteria</taxon>
        <taxon>Moraxellales</taxon>
        <taxon>Moraxellaceae</taxon>
        <taxon>Acinetobacter</taxon>
    </lineage>
</organism>
<name>A0A7S7AFU6_9GAMM</name>
<gene>
    <name evidence="1" type="ORF">G0027_13225</name>
</gene>
<reference evidence="1 2" key="1">
    <citation type="submission" date="2020-02" db="EMBL/GenBank/DDBJ databases">
        <title>Tigecycline-resistant Acinetobacter species from pigs and migratory birds.</title>
        <authorList>
            <person name="Chen C."/>
            <person name="Sun J."/>
            <person name="Liao X.-P."/>
            <person name="Liu Y.-H."/>
        </authorList>
    </citation>
    <scope>NUCLEOTIDE SEQUENCE [LARGE SCALE GENOMIC DNA]</scope>
    <source>
        <strain evidence="1 2">C15_T</strain>
    </source>
</reference>
<protein>
    <submittedName>
        <fullName evidence="1">Uncharacterized protein</fullName>
    </submittedName>
</protein>
<dbReference type="RefSeq" id="WP_104499707.1">
    <property type="nucleotide sequence ID" value="NZ_CAXNYR010000002.1"/>
</dbReference>
<accession>A0A7S7AFU6</accession>
<dbReference type="EMBL" id="CP048654">
    <property type="protein sequence ID" value="QOW44226.1"/>
    <property type="molecule type" value="Genomic_DNA"/>
</dbReference>
<evidence type="ECO:0000313" key="1">
    <source>
        <dbReference type="EMBL" id="QOW44226.1"/>
    </source>
</evidence>
<dbReference type="GeneID" id="69466420"/>
<proteinExistence type="predicted"/>
<sequence>MMQLELRMTLCQFIHNYAEDSEKLHKKNAAGFEKFENIIFSPLVSSDDKIPTTFDGMEQLAKLVSEFRK</sequence>
<dbReference type="AlphaFoldDB" id="A0A7S7AFU6"/>
<evidence type="ECO:0000313" key="2">
    <source>
        <dbReference type="Proteomes" id="UP000593812"/>
    </source>
</evidence>
<dbReference type="Proteomes" id="UP000593812">
    <property type="component" value="Chromosome"/>
</dbReference>